<dbReference type="Proteomes" id="UP001345219">
    <property type="component" value="Chromosome 5"/>
</dbReference>
<protein>
    <submittedName>
        <fullName evidence="1">Uncharacterized protein</fullName>
    </submittedName>
</protein>
<proteinExistence type="predicted"/>
<accession>A0AAN7KC05</accession>
<reference evidence="1 2" key="1">
    <citation type="journal article" date="2023" name="Hortic Res">
        <title>Pangenome of water caltrop reveals structural variations and asymmetric subgenome divergence after allopolyploidization.</title>
        <authorList>
            <person name="Zhang X."/>
            <person name="Chen Y."/>
            <person name="Wang L."/>
            <person name="Yuan Y."/>
            <person name="Fang M."/>
            <person name="Shi L."/>
            <person name="Lu R."/>
            <person name="Comes H.P."/>
            <person name="Ma Y."/>
            <person name="Chen Y."/>
            <person name="Huang G."/>
            <person name="Zhou Y."/>
            <person name="Zheng Z."/>
            <person name="Qiu Y."/>
        </authorList>
    </citation>
    <scope>NUCLEOTIDE SEQUENCE [LARGE SCALE GENOMIC DNA]</scope>
    <source>
        <tissue evidence="1">Roots</tissue>
    </source>
</reference>
<dbReference type="EMBL" id="JAXIOK010000010">
    <property type="protein sequence ID" value="KAK4760315.1"/>
    <property type="molecule type" value="Genomic_DNA"/>
</dbReference>
<evidence type="ECO:0000313" key="1">
    <source>
        <dbReference type="EMBL" id="KAK4760315.1"/>
    </source>
</evidence>
<evidence type="ECO:0000313" key="2">
    <source>
        <dbReference type="Proteomes" id="UP001345219"/>
    </source>
</evidence>
<keyword evidence="2" id="KW-1185">Reference proteome</keyword>
<comment type="caution">
    <text evidence="1">The sequence shown here is derived from an EMBL/GenBank/DDBJ whole genome shotgun (WGS) entry which is preliminary data.</text>
</comment>
<name>A0AAN7KC05_9MYRT</name>
<sequence length="73" mass="8433">MAADKDKGWALDSFYSYKEFRKQSSRSRRWPQQHSLDPDSTLTGFRSDSGRIRLTTNPICSTSQLLERIVLVP</sequence>
<dbReference type="AlphaFoldDB" id="A0AAN7KC05"/>
<organism evidence="1 2">
    <name type="scientific">Trapa incisa</name>
    <dbReference type="NCBI Taxonomy" id="236973"/>
    <lineage>
        <taxon>Eukaryota</taxon>
        <taxon>Viridiplantae</taxon>
        <taxon>Streptophyta</taxon>
        <taxon>Embryophyta</taxon>
        <taxon>Tracheophyta</taxon>
        <taxon>Spermatophyta</taxon>
        <taxon>Magnoliopsida</taxon>
        <taxon>eudicotyledons</taxon>
        <taxon>Gunneridae</taxon>
        <taxon>Pentapetalae</taxon>
        <taxon>rosids</taxon>
        <taxon>malvids</taxon>
        <taxon>Myrtales</taxon>
        <taxon>Lythraceae</taxon>
        <taxon>Trapa</taxon>
    </lineage>
</organism>
<gene>
    <name evidence="1" type="ORF">SAY87_005208</name>
</gene>